<gene>
    <name evidence="2" type="ORF">GCM10022236_37950</name>
</gene>
<name>A0ABP7AG55_9ACTN</name>
<evidence type="ECO:0000313" key="2">
    <source>
        <dbReference type="EMBL" id="GAA3631782.1"/>
    </source>
</evidence>
<evidence type="ECO:0000256" key="1">
    <source>
        <dbReference type="SAM" id="MobiDB-lite"/>
    </source>
</evidence>
<dbReference type="Proteomes" id="UP001501490">
    <property type="component" value="Unassembled WGS sequence"/>
</dbReference>
<protein>
    <submittedName>
        <fullName evidence="2">Uncharacterized protein</fullName>
    </submittedName>
</protein>
<accession>A0ABP7AG55</accession>
<comment type="caution">
    <text evidence="2">The sequence shown here is derived from an EMBL/GenBank/DDBJ whole genome shotgun (WGS) entry which is preliminary data.</text>
</comment>
<keyword evidence="3" id="KW-1185">Reference proteome</keyword>
<evidence type="ECO:0000313" key="3">
    <source>
        <dbReference type="Proteomes" id="UP001501490"/>
    </source>
</evidence>
<organism evidence="2 3">
    <name type="scientific">Microlunatus ginsengisoli</name>
    <dbReference type="NCBI Taxonomy" id="363863"/>
    <lineage>
        <taxon>Bacteria</taxon>
        <taxon>Bacillati</taxon>
        <taxon>Actinomycetota</taxon>
        <taxon>Actinomycetes</taxon>
        <taxon>Propionibacteriales</taxon>
        <taxon>Propionibacteriaceae</taxon>
        <taxon>Microlunatus</taxon>
    </lineage>
</organism>
<reference evidence="3" key="1">
    <citation type="journal article" date="2019" name="Int. J. Syst. Evol. Microbiol.">
        <title>The Global Catalogue of Microorganisms (GCM) 10K type strain sequencing project: providing services to taxonomists for standard genome sequencing and annotation.</title>
        <authorList>
            <consortium name="The Broad Institute Genomics Platform"/>
            <consortium name="The Broad Institute Genome Sequencing Center for Infectious Disease"/>
            <person name="Wu L."/>
            <person name="Ma J."/>
        </authorList>
    </citation>
    <scope>NUCLEOTIDE SEQUENCE [LARGE SCALE GENOMIC DNA]</scope>
    <source>
        <strain evidence="3">JCM 16929</strain>
    </source>
</reference>
<sequence>MPQRRAEPQEWIPHVLRRSDPDPLDDSAVADPRLRHAPGDVAALQRAAGNRAVCRLVEDPSGAAGPIPPVTIQRWAWVSAAQVKPDEPGLDARMKTFTTDNVVRDYGSMSEFADHAAGKTDYLGNLPATSGSPGTWVRFAPGGTNLLGEDHTLVTMEHVAPAVGSKSFTYEPFATDDLSSRPGMRAAYETENADRFKAFGVDKVADKRQFGGESLFPKIGFAFVIFQPYADGAKSLDDLKPGGYVGQPLQRYLKIAWGYAADVVDEVDQLKQAKTPVPPAHQQLAATHAATKGELDGFIQGLPVDGYLGDALDTTAGKKKLPALSRLSAAVIASMTARMEADTGITQAERNQLKAMPRGTPDQKGAMFGKWRNLYFSHAVRDAVARGVRYVGMGREHLDYLKAEGLPAQSRGYDMVAKDLNDFATLTNNLKSSAKP</sequence>
<proteinExistence type="predicted"/>
<dbReference type="EMBL" id="BAABAB010000028">
    <property type="protein sequence ID" value="GAA3631782.1"/>
    <property type="molecule type" value="Genomic_DNA"/>
</dbReference>
<dbReference type="RefSeq" id="WP_344807495.1">
    <property type="nucleotide sequence ID" value="NZ_BAABAB010000028.1"/>
</dbReference>
<feature type="region of interest" description="Disordered" evidence="1">
    <location>
        <begin position="1"/>
        <end position="32"/>
    </location>
</feature>